<comment type="subcellular location">
    <subcellularLocation>
        <location evidence="1">Cell outer membrane</location>
    </subcellularLocation>
</comment>
<dbReference type="InterPro" id="IPR003423">
    <property type="entry name" value="OMP_efflux"/>
</dbReference>
<gene>
    <name evidence="9" type="ordered locus">Oter_1456</name>
</gene>
<evidence type="ECO:0000256" key="7">
    <source>
        <dbReference type="ARBA" id="ARBA00023237"/>
    </source>
</evidence>
<reference evidence="9 10" key="1">
    <citation type="journal article" date="2011" name="J. Bacteriol.">
        <title>Genome sequence of the verrucomicrobium Opitutus terrae PB90-1, an abundant inhabitant of rice paddy soil ecosystems.</title>
        <authorList>
            <person name="van Passel M.W."/>
            <person name="Kant R."/>
            <person name="Palva A."/>
            <person name="Copeland A."/>
            <person name="Lucas S."/>
            <person name="Lapidus A."/>
            <person name="Glavina del Rio T."/>
            <person name="Pitluck S."/>
            <person name="Goltsman E."/>
            <person name="Clum A."/>
            <person name="Sun H."/>
            <person name="Schmutz J."/>
            <person name="Larimer F.W."/>
            <person name="Land M.L."/>
            <person name="Hauser L."/>
            <person name="Kyrpides N."/>
            <person name="Mikhailova N."/>
            <person name="Richardson P.P."/>
            <person name="Janssen P.H."/>
            <person name="de Vos W.M."/>
            <person name="Smidt H."/>
        </authorList>
    </citation>
    <scope>NUCLEOTIDE SEQUENCE [LARGE SCALE GENOMIC DNA]</scope>
    <source>
        <strain evidence="10">DSM 11246 / JCM 15787 / PB90-1</strain>
    </source>
</reference>
<evidence type="ECO:0000256" key="2">
    <source>
        <dbReference type="ARBA" id="ARBA00007613"/>
    </source>
</evidence>
<dbReference type="InterPro" id="IPR051906">
    <property type="entry name" value="TolC-like"/>
</dbReference>
<protein>
    <submittedName>
        <fullName evidence="9">Outer membrane efflux protein</fullName>
    </submittedName>
</protein>
<dbReference type="Proteomes" id="UP000007013">
    <property type="component" value="Chromosome"/>
</dbReference>
<dbReference type="SUPFAM" id="SSF56954">
    <property type="entry name" value="Outer membrane efflux proteins (OEP)"/>
    <property type="match status" value="1"/>
</dbReference>
<dbReference type="AlphaFoldDB" id="B1ZSP1"/>
<keyword evidence="6" id="KW-0472">Membrane</keyword>
<dbReference type="GO" id="GO:0009279">
    <property type="term" value="C:cell outer membrane"/>
    <property type="evidence" value="ECO:0007669"/>
    <property type="project" value="UniProtKB-SubCell"/>
</dbReference>
<evidence type="ECO:0000256" key="5">
    <source>
        <dbReference type="ARBA" id="ARBA00022692"/>
    </source>
</evidence>
<dbReference type="GO" id="GO:0015288">
    <property type="term" value="F:porin activity"/>
    <property type="evidence" value="ECO:0007669"/>
    <property type="project" value="TreeGrafter"/>
</dbReference>
<keyword evidence="8" id="KW-0732">Signal</keyword>
<dbReference type="STRING" id="452637.Oter_1456"/>
<sequence>MSSHRLLFSAVLAALLAAGSARAETWTLERAVATALEQSPDARIARARVDGAQALVEQARSAWLPQLTVSGRYTETNSPMMAFGSILNQRAFNNTIDFNHPGQIDNLNATGTIGYNLYSGGRATAGRTAARAGAEAADLDLQAARQQLAAEVVKAALNLRKAREAVGAVEAGVKAYDAAVAVARARFEAGQMLKSDLLSLEVQLAQTRESLSAARHSAALAARAFRFVLGLDASEEPVELAEDDPTLARLTAPDSRDVSHRPELLGLQARLRAAEAMVDSARGARRPTVNAFASYQYDKGWEMNRDGKSWLAGVSVDVNVFDGGQTSGKIRQSRAEVTQVKEMLRKATLGMELEAEQARLAHADARERLNVTTAAVAQAEESAALTRARFEKQAVLTADVIGAESRLIEARLRHTFAAVDERLALVGLRRALGLDPLPTTAADSQL</sequence>
<keyword evidence="5" id="KW-0812">Transmembrane</keyword>
<evidence type="ECO:0000256" key="1">
    <source>
        <dbReference type="ARBA" id="ARBA00004442"/>
    </source>
</evidence>
<evidence type="ECO:0000256" key="3">
    <source>
        <dbReference type="ARBA" id="ARBA00022448"/>
    </source>
</evidence>
<accession>B1ZSP1</accession>
<dbReference type="KEGG" id="ote:Oter_1456"/>
<evidence type="ECO:0000256" key="6">
    <source>
        <dbReference type="ARBA" id="ARBA00023136"/>
    </source>
</evidence>
<keyword evidence="10" id="KW-1185">Reference proteome</keyword>
<evidence type="ECO:0000313" key="10">
    <source>
        <dbReference type="Proteomes" id="UP000007013"/>
    </source>
</evidence>
<dbReference type="GO" id="GO:0015562">
    <property type="term" value="F:efflux transmembrane transporter activity"/>
    <property type="evidence" value="ECO:0007669"/>
    <property type="project" value="InterPro"/>
</dbReference>
<evidence type="ECO:0000313" key="9">
    <source>
        <dbReference type="EMBL" id="ACB74740.1"/>
    </source>
</evidence>
<dbReference type="Gene3D" id="1.20.1600.10">
    <property type="entry name" value="Outer membrane efflux proteins (OEP)"/>
    <property type="match status" value="1"/>
</dbReference>
<evidence type="ECO:0000256" key="8">
    <source>
        <dbReference type="SAM" id="SignalP"/>
    </source>
</evidence>
<dbReference type="GO" id="GO:1990281">
    <property type="term" value="C:efflux pump complex"/>
    <property type="evidence" value="ECO:0007669"/>
    <property type="project" value="TreeGrafter"/>
</dbReference>
<keyword evidence="3" id="KW-0813">Transport</keyword>
<keyword evidence="4" id="KW-1134">Transmembrane beta strand</keyword>
<proteinExistence type="inferred from homology"/>
<dbReference type="EMBL" id="CP001032">
    <property type="protein sequence ID" value="ACB74740.1"/>
    <property type="molecule type" value="Genomic_DNA"/>
</dbReference>
<comment type="similarity">
    <text evidence="2">Belongs to the outer membrane factor (OMF) (TC 1.B.17) family.</text>
</comment>
<dbReference type="PANTHER" id="PTHR30026:SF20">
    <property type="entry name" value="OUTER MEMBRANE PROTEIN TOLC"/>
    <property type="match status" value="1"/>
</dbReference>
<evidence type="ECO:0000256" key="4">
    <source>
        <dbReference type="ARBA" id="ARBA00022452"/>
    </source>
</evidence>
<name>B1ZSP1_OPITP</name>
<dbReference type="HOGENOM" id="CLU_012817_10_3_0"/>
<dbReference type="Pfam" id="PF02321">
    <property type="entry name" value="OEP"/>
    <property type="match status" value="2"/>
</dbReference>
<dbReference type="eggNOG" id="COG1538">
    <property type="taxonomic scope" value="Bacteria"/>
</dbReference>
<dbReference type="OrthoDB" id="5498081at2"/>
<dbReference type="PANTHER" id="PTHR30026">
    <property type="entry name" value="OUTER MEMBRANE PROTEIN TOLC"/>
    <property type="match status" value="1"/>
</dbReference>
<feature type="chain" id="PRO_5002774430" evidence="8">
    <location>
        <begin position="24"/>
        <end position="446"/>
    </location>
</feature>
<feature type="signal peptide" evidence="8">
    <location>
        <begin position="1"/>
        <end position="23"/>
    </location>
</feature>
<organism evidence="9 10">
    <name type="scientific">Opitutus terrae (strain DSM 11246 / JCM 15787 / PB90-1)</name>
    <dbReference type="NCBI Taxonomy" id="452637"/>
    <lineage>
        <taxon>Bacteria</taxon>
        <taxon>Pseudomonadati</taxon>
        <taxon>Verrucomicrobiota</taxon>
        <taxon>Opitutia</taxon>
        <taxon>Opitutales</taxon>
        <taxon>Opitutaceae</taxon>
        <taxon>Opitutus</taxon>
    </lineage>
</organism>
<dbReference type="RefSeq" id="WP_012374278.1">
    <property type="nucleotide sequence ID" value="NC_010571.1"/>
</dbReference>
<keyword evidence="7" id="KW-0998">Cell outer membrane</keyword>